<evidence type="ECO:0000256" key="6">
    <source>
        <dbReference type="ARBA" id="ARBA00034078"/>
    </source>
</evidence>
<dbReference type="AlphaFoldDB" id="A0A0N9U8N8"/>
<name>A0A0N9U8N8_SPHMC</name>
<dbReference type="PROSITE" id="PS51085">
    <property type="entry name" value="2FE2S_FER_2"/>
    <property type="match status" value="1"/>
</dbReference>
<dbReference type="InterPro" id="IPR012675">
    <property type="entry name" value="Beta-grasp_dom_sf"/>
</dbReference>
<reference evidence="9 11" key="4">
    <citation type="journal article" date="2016" name="Genome Announc.">
        <title>Complete Genome Sequence of Sphingopyxis macrogoltabida Strain 203N (NBRC 111659), a Polyethylene Glycol Degrader.</title>
        <authorList>
            <person name="Ohtsubo Y."/>
            <person name="Nonoyama S."/>
            <person name="Nagata Y."/>
            <person name="Numata M."/>
            <person name="Tsuchikane K."/>
            <person name="Hosoyama A."/>
            <person name="Yamazoe A."/>
            <person name="Tsuda M."/>
            <person name="Fujita N."/>
            <person name="Kawai F."/>
        </authorList>
    </citation>
    <scope>NUCLEOTIDE SEQUENCE [LARGE SCALE GENOMIC DNA]</scope>
    <source>
        <strain evidence="9 11">203N</strain>
    </source>
</reference>
<keyword evidence="4" id="KW-0408">Iron</keyword>
<dbReference type="InterPro" id="IPR001055">
    <property type="entry name" value="Adrenodoxin-like"/>
</dbReference>
<dbReference type="PRINTS" id="PR00355">
    <property type="entry name" value="ADRENODOXIN"/>
</dbReference>
<keyword evidence="11" id="KW-1185">Reference proteome</keyword>
<dbReference type="InterPro" id="IPR001041">
    <property type="entry name" value="2Fe-2S_ferredoxin-type"/>
</dbReference>
<dbReference type="CDD" id="cd00207">
    <property type="entry name" value="fer2"/>
    <property type="match status" value="1"/>
</dbReference>
<dbReference type="PANTHER" id="PTHR23426:SF65">
    <property type="entry name" value="FERREDOXIN-2, MITOCHONDRIAL"/>
    <property type="match status" value="1"/>
</dbReference>
<dbReference type="Proteomes" id="UP000076088">
    <property type="component" value="Chromosome"/>
</dbReference>
<feature type="domain" description="2Fe-2S ferredoxin-type" evidence="7">
    <location>
        <begin position="2"/>
        <end position="105"/>
    </location>
</feature>
<dbReference type="KEGG" id="smaz:LH19_03020"/>
<evidence type="ECO:0000256" key="5">
    <source>
        <dbReference type="ARBA" id="ARBA00023014"/>
    </source>
</evidence>
<dbReference type="PANTHER" id="PTHR23426">
    <property type="entry name" value="FERREDOXIN/ADRENODOXIN"/>
    <property type="match status" value="1"/>
</dbReference>
<dbReference type="PATRIC" id="fig|33050.5.peg.3166"/>
<comment type="similarity">
    <text evidence="1">Belongs to the adrenodoxin/putidaredoxin family.</text>
</comment>
<keyword evidence="5" id="KW-0411">Iron-sulfur</keyword>
<evidence type="ECO:0000313" key="10">
    <source>
        <dbReference type="Proteomes" id="UP000058074"/>
    </source>
</evidence>
<keyword evidence="2" id="KW-0001">2Fe-2S</keyword>
<dbReference type="GO" id="GO:0046872">
    <property type="term" value="F:metal ion binding"/>
    <property type="evidence" value="ECO:0007669"/>
    <property type="project" value="UniProtKB-KW"/>
</dbReference>
<reference evidence="8 10" key="1">
    <citation type="journal article" date="2015" name="Genome Announc.">
        <title>Complete Genome Sequence of Polypropylene Glycol- and Polyethylene Glycol-Degrading Sphingopyxis macrogoltabida Strain EY-1.</title>
        <authorList>
            <person name="Ohtsubo Y."/>
            <person name="Nagata Y."/>
            <person name="Numata M."/>
            <person name="Tsuchikane K."/>
            <person name="Hosoyama A."/>
            <person name="Yamazoe A."/>
            <person name="Tsuda M."/>
            <person name="Fujita N."/>
            <person name="Kawai F."/>
        </authorList>
    </citation>
    <scope>NUCLEOTIDE SEQUENCE [LARGE SCALE GENOMIC DNA]</scope>
    <source>
        <strain evidence="8 10">EY-1</strain>
    </source>
</reference>
<evidence type="ECO:0000259" key="7">
    <source>
        <dbReference type="PROSITE" id="PS51085"/>
    </source>
</evidence>
<comment type="cofactor">
    <cofactor evidence="6">
        <name>[2Fe-2S] cluster</name>
        <dbReference type="ChEBI" id="CHEBI:190135"/>
    </cofactor>
</comment>
<reference evidence="11" key="2">
    <citation type="submission" date="2015-11" db="EMBL/GenBank/DDBJ databases">
        <title>Complete genome sequence of a polyethylene-glycol degrader Sphingopyxis macrogoltabida 203N (NBRC 111659).</title>
        <authorList>
            <person name="Yoshiyuki O."/>
            <person name="Shouta N."/>
            <person name="Nagata Y."/>
            <person name="Numata M."/>
            <person name="Tsuchikane K."/>
            <person name="Hosoyama A."/>
            <person name="Yamazoe A."/>
            <person name="Tsuda M."/>
            <person name="Fujita N."/>
            <person name="Kawai F."/>
        </authorList>
    </citation>
    <scope>NUCLEOTIDE SEQUENCE [LARGE SCALE GENOMIC DNA]</scope>
    <source>
        <strain evidence="11">203N</strain>
    </source>
</reference>
<accession>A0A0N9U8N8</accession>
<dbReference type="OrthoDB" id="9799640at2"/>
<evidence type="ECO:0000313" key="9">
    <source>
        <dbReference type="EMBL" id="AMU88017.1"/>
    </source>
</evidence>
<evidence type="ECO:0000256" key="2">
    <source>
        <dbReference type="ARBA" id="ARBA00022714"/>
    </source>
</evidence>
<dbReference type="EMBL" id="CP013344">
    <property type="protein sequence ID" value="AMU88017.1"/>
    <property type="molecule type" value="Genomic_DNA"/>
</dbReference>
<dbReference type="SUPFAM" id="SSF54292">
    <property type="entry name" value="2Fe-2S ferredoxin-like"/>
    <property type="match status" value="1"/>
</dbReference>
<evidence type="ECO:0000256" key="1">
    <source>
        <dbReference type="ARBA" id="ARBA00010914"/>
    </source>
</evidence>
<dbReference type="GO" id="GO:0140647">
    <property type="term" value="P:P450-containing electron transport chain"/>
    <property type="evidence" value="ECO:0007669"/>
    <property type="project" value="InterPro"/>
</dbReference>
<organism evidence="8 10">
    <name type="scientific">Sphingopyxis macrogoltabida</name>
    <name type="common">Sphingomonas macrogoltabidus</name>
    <dbReference type="NCBI Taxonomy" id="33050"/>
    <lineage>
        <taxon>Bacteria</taxon>
        <taxon>Pseudomonadati</taxon>
        <taxon>Pseudomonadota</taxon>
        <taxon>Alphaproteobacteria</taxon>
        <taxon>Sphingomonadales</taxon>
        <taxon>Sphingomonadaceae</taxon>
        <taxon>Sphingopyxis</taxon>
    </lineage>
</organism>
<dbReference type="GO" id="GO:0051537">
    <property type="term" value="F:2 iron, 2 sulfur cluster binding"/>
    <property type="evidence" value="ECO:0007669"/>
    <property type="project" value="UniProtKB-KW"/>
</dbReference>
<proteinExistence type="inferred from homology"/>
<dbReference type="KEGG" id="smag:AN936_15265"/>
<evidence type="ECO:0000313" key="8">
    <source>
        <dbReference type="EMBL" id="ALH81662.1"/>
    </source>
</evidence>
<keyword evidence="3" id="KW-0479">Metal-binding</keyword>
<evidence type="ECO:0000256" key="4">
    <source>
        <dbReference type="ARBA" id="ARBA00023004"/>
    </source>
</evidence>
<reference evidence="9" key="3">
    <citation type="submission" date="2015-11" db="EMBL/GenBank/DDBJ databases">
        <authorList>
            <person name="Yoshiyuki O."/>
        </authorList>
    </citation>
    <scope>NUCLEOTIDE SEQUENCE</scope>
    <source>
        <strain evidence="9">203N</strain>
    </source>
</reference>
<dbReference type="RefSeq" id="WP_054588817.1">
    <property type="nucleotide sequence ID" value="NZ_CP009429.1"/>
</dbReference>
<gene>
    <name evidence="8" type="ORF">AN936_15265</name>
    <name evidence="9" type="ORF">ATM17_02990</name>
</gene>
<evidence type="ECO:0000313" key="11">
    <source>
        <dbReference type="Proteomes" id="UP000076088"/>
    </source>
</evidence>
<dbReference type="Gene3D" id="3.10.20.30">
    <property type="match status" value="1"/>
</dbReference>
<evidence type="ECO:0000256" key="3">
    <source>
        <dbReference type="ARBA" id="ARBA00022723"/>
    </source>
</evidence>
<dbReference type="InterPro" id="IPR036010">
    <property type="entry name" value="2Fe-2S_ferredoxin-like_sf"/>
</dbReference>
<dbReference type="EMBL" id="CP012700">
    <property type="protein sequence ID" value="ALH81662.1"/>
    <property type="molecule type" value="Genomic_DNA"/>
</dbReference>
<dbReference type="Proteomes" id="UP000058074">
    <property type="component" value="Chromosome"/>
</dbReference>
<protein>
    <recommendedName>
        <fullName evidence="7">2Fe-2S ferredoxin-type domain-containing protein</fullName>
    </recommendedName>
</protein>
<dbReference type="GO" id="GO:0009055">
    <property type="term" value="F:electron transfer activity"/>
    <property type="evidence" value="ECO:0007669"/>
    <property type="project" value="TreeGrafter"/>
</dbReference>
<sequence length="106" mass="11374">MPSVNFHAADGSVETIEIEVGDSVMRGARDNMVEGIEADCGGVCACATCHIYIAPDWLERVGPAGADESEMLDCVNDPRPNSRLSCQIAMTDDLEGLTVFLPESQR</sequence>
<dbReference type="STRING" id="33050.AN936_15265"/>